<dbReference type="AlphaFoldDB" id="A0AAV4M7H0"/>
<name>A0AAV4M7H0_CAEEX</name>
<sequence>MESISRESVSSKSINIDYEKEVSLNVNFKRDLGDEIIDPEEEDAKPASAHTKNKKSNKRKGEEGLKLVTPTFDTHVPKEIDVRVGRPQKQIAIPPQ</sequence>
<evidence type="ECO:0000256" key="1">
    <source>
        <dbReference type="SAM" id="MobiDB-lite"/>
    </source>
</evidence>
<protein>
    <submittedName>
        <fullName evidence="2">Uncharacterized protein</fullName>
    </submittedName>
</protein>
<comment type="caution">
    <text evidence="2">The sequence shown here is derived from an EMBL/GenBank/DDBJ whole genome shotgun (WGS) entry which is preliminary data.</text>
</comment>
<proteinExistence type="predicted"/>
<reference evidence="2 3" key="1">
    <citation type="submission" date="2021-06" db="EMBL/GenBank/DDBJ databases">
        <title>Caerostris extrusa draft genome.</title>
        <authorList>
            <person name="Kono N."/>
            <person name="Arakawa K."/>
        </authorList>
    </citation>
    <scope>NUCLEOTIDE SEQUENCE [LARGE SCALE GENOMIC DNA]</scope>
</reference>
<organism evidence="2 3">
    <name type="scientific">Caerostris extrusa</name>
    <name type="common">Bark spider</name>
    <name type="synonym">Caerostris bankana</name>
    <dbReference type="NCBI Taxonomy" id="172846"/>
    <lineage>
        <taxon>Eukaryota</taxon>
        <taxon>Metazoa</taxon>
        <taxon>Ecdysozoa</taxon>
        <taxon>Arthropoda</taxon>
        <taxon>Chelicerata</taxon>
        <taxon>Arachnida</taxon>
        <taxon>Araneae</taxon>
        <taxon>Araneomorphae</taxon>
        <taxon>Entelegynae</taxon>
        <taxon>Araneoidea</taxon>
        <taxon>Araneidae</taxon>
        <taxon>Caerostris</taxon>
    </lineage>
</organism>
<evidence type="ECO:0000313" key="2">
    <source>
        <dbReference type="EMBL" id="GIX68371.1"/>
    </source>
</evidence>
<feature type="region of interest" description="Disordered" evidence="1">
    <location>
        <begin position="37"/>
        <end position="67"/>
    </location>
</feature>
<evidence type="ECO:0000313" key="3">
    <source>
        <dbReference type="Proteomes" id="UP001054945"/>
    </source>
</evidence>
<accession>A0AAV4M7H0</accession>
<dbReference type="EMBL" id="BPLR01001959">
    <property type="protein sequence ID" value="GIX68371.1"/>
    <property type="molecule type" value="Genomic_DNA"/>
</dbReference>
<dbReference type="Proteomes" id="UP001054945">
    <property type="component" value="Unassembled WGS sequence"/>
</dbReference>
<gene>
    <name evidence="2" type="ORF">CEXT_549891</name>
</gene>
<keyword evidence="3" id="KW-1185">Reference proteome</keyword>